<comment type="caution">
    <text evidence="1">The sequence shown here is derived from an EMBL/GenBank/DDBJ whole genome shotgun (WGS) entry which is preliminary data.</text>
</comment>
<accession>A0A5J4X4W9</accession>
<proteinExistence type="predicted"/>
<evidence type="ECO:0000313" key="1">
    <source>
        <dbReference type="EMBL" id="KAA6401786.1"/>
    </source>
</evidence>
<organism evidence="1 2">
    <name type="scientific">Streblomastix strix</name>
    <dbReference type="NCBI Taxonomy" id="222440"/>
    <lineage>
        <taxon>Eukaryota</taxon>
        <taxon>Metamonada</taxon>
        <taxon>Preaxostyla</taxon>
        <taxon>Oxymonadida</taxon>
        <taxon>Streblomastigidae</taxon>
        <taxon>Streblomastix</taxon>
    </lineage>
</organism>
<dbReference type="AlphaFoldDB" id="A0A5J4X4W9"/>
<gene>
    <name evidence="1" type="ORF">EZS28_002680</name>
</gene>
<reference evidence="1 2" key="1">
    <citation type="submission" date="2019-03" db="EMBL/GenBank/DDBJ databases">
        <title>Single cell metagenomics reveals metabolic interactions within the superorganism composed of flagellate Streblomastix strix and complex community of Bacteroidetes bacteria on its surface.</title>
        <authorList>
            <person name="Treitli S.C."/>
            <person name="Kolisko M."/>
            <person name="Husnik F."/>
            <person name="Keeling P."/>
            <person name="Hampl V."/>
        </authorList>
    </citation>
    <scope>NUCLEOTIDE SEQUENCE [LARGE SCALE GENOMIC DNA]</scope>
    <source>
        <strain evidence="1">ST1C</strain>
    </source>
</reference>
<name>A0A5J4X4W9_9EUKA</name>
<evidence type="ECO:0000313" key="2">
    <source>
        <dbReference type="Proteomes" id="UP000324800"/>
    </source>
</evidence>
<dbReference type="Proteomes" id="UP000324800">
    <property type="component" value="Unassembled WGS sequence"/>
</dbReference>
<dbReference type="EMBL" id="SNRW01000334">
    <property type="protein sequence ID" value="KAA6401786.1"/>
    <property type="molecule type" value="Genomic_DNA"/>
</dbReference>
<sequence length="75" mass="8782">MQKAFSQDQFEHYYTKSLKEFENCFEFEISFDWMCFYTLTLAQDVRLCPSSATWSSLSTSFNSLSKFYAEVGLAV</sequence>
<protein>
    <submittedName>
        <fullName evidence="1">Uncharacterized protein</fullName>
    </submittedName>
</protein>